<protein>
    <submittedName>
        <fullName evidence="1">Uncharacterized protein</fullName>
    </submittedName>
</protein>
<keyword evidence="2" id="KW-1185">Reference proteome</keyword>
<proteinExistence type="predicted"/>
<name>A0A6L8V144_9BACL</name>
<dbReference type="AlphaFoldDB" id="A0A6L8V144"/>
<sequence>MDWVFIGSTANESFLLNGIDIFKKKWEYTSEIATVIDPIYKVKKYFTVWSVQKDNGEVILFAAGEFSNCIWGIYTKG</sequence>
<dbReference type="Proteomes" id="UP000481087">
    <property type="component" value="Unassembled WGS sequence"/>
</dbReference>
<evidence type="ECO:0000313" key="2">
    <source>
        <dbReference type="Proteomes" id="UP000481087"/>
    </source>
</evidence>
<reference evidence="1 2" key="1">
    <citation type="submission" date="2019-12" db="EMBL/GenBank/DDBJ databases">
        <title>Paenibacillus sp. nov. sp. isolated from soil.</title>
        <authorList>
            <person name="Kim J."/>
            <person name="Jeong S.E."/>
            <person name="Jung H.S."/>
            <person name="Jeon C.O."/>
        </authorList>
    </citation>
    <scope>NUCLEOTIDE SEQUENCE [LARGE SCALE GENOMIC DNA]</scope>
    <source>
        <strain evidence="1 2">5J-6</strain>
    </source>
</reference>
<dbReference type="EMBL" id="WTUZ01000017">
    <property type="protein sequence ID" value="MZQ83256.1"/>
    <property type="molecule type" value="Genomic_DNA"/>
</dbReference>
<evidence type="ECO:0000313" key="1">
    <source>
        <dbReference type="EMBL" id="MZQ83256.1"/>
    </source>
</evidence>
<organism evidence="1 2">
    <name type="scientific">Paenibacillus silvestris</name>
    <dbReference type="NCBI Taxonomy" id="2606219"/>
    <lineage>
        <taxon>Bacteria</taxon>
        <taxon>Bacillati</taxon>
        <taxon>Bacillota</taxon>
        <taxon>Bacilli</taxon>
        <taxon>Bacillales</taxon>
        <taxon>Paenibacillaceae</taxon>
        <taxon>Paenibacillus</taxon>
    </lineage>
</organism>
<accession>A0A6L8V144</accession>
<dbReference type="RefSeq" id="WP_161407477.1">
    <property type="nucleotide sequence ID" value="NZ_WTUZ01000017.1"/>
</dbReference>
<gene>
    <name evidence="1" type="ORF">GQF01_14165</name>
</gene>
<comment type="caution">
    <text evidence="1">The sequence shown here is derived from an EMBL/GenBank/DDBJ whole genome shotgun (WGS) entry which is preliminary data.</text>
</comment>